<evidence type="ECO:0000256" key="1">
    <source>
        <dbReference type="SAM" id="MobiDB-lite"/>
    </source>
</evidence>
<accession>A0A5B7IS90</accession>
<keyword evidence="3" id="KW-1185">Reference proteome</keyword>
<proteinExistence type="predicted"/>
<name>A0A5B7IS90_PORTR</name>
<feature type="region of interest" description="Disordered" evidence="1">
    <location>
        <begin position="1"/>
        <end position="22"/>
    </location>
</feature>
<dbReference type="EMBL" id="VSRR010062798">
    <property type="protein sequence ID" value="MPC83548.1"/>
    <property type="molecule type" value="Genomic_DNA"/>
</dbReference>
<dbReference type="AlphaFoldDB" id="A0A5B7IS90"/>
<comment type="caution">
    <text evidence="2">The sequence shown here is derived from an EMBL/GenBank/DDBJ whole genome shotgun (WGS) entry which is preliminary data.</text>
</comment>
<organism evidence="2 3">
    <name type="scientific">Portunus trituberculatus</name>
    <name type="common">Swimming crab</name>
    <name type="synonym">Neptunus trituberculatus</name>
    <dbReference type="NCBI Taxonomy" id="210409"/>
    <lineage>
        <taxon>Eukaryota</taxon>
        <taxon>Metazoa</taxon>
        <taxon>Ecdysozoa</taxon>
        <taxon>Arthropoda</taxon>
        <taxon>Crustacea</taxon>
        <taxon>Multicrustacea</taxon>
        <taxon>Malacostraca</taxon>
        <taxon>Eumalacostraca</taxon>
        <taxon>Eucarida</taxon>
        <taxon>Decapoda</taxon>
        <taxon>Pleocyemata</taxon>
        <taxon>Brachyura</taxon>
        <taxon>Eubrachyura</taxon>
        <taxon>Portunoidea</taxon>
        <taxon>Portunidae</taxon>
        <taxon>Portuninae</taxon>
        <taxon>Portunus</taxon>
    </lineage>
</organism>
<evidence type="ECO:0000313" key="2">
    <source>
        <dbReference type="EMBL" id="MPC83548.1"/>
    </source>
</evidence>
<evidence type="ECO:0000313" key="3">
    <source>
        <dbReference type="Proteomes" id="UP000324222"/>
    </source>
</evidence>
<protein>
    <submittedName>
        <fullName evidence="2">Uncharacterized protein</fullName>
    </submittedName>
</protein>
<sequence length="94" mass="10598">MAPTPLARQPPTPGLAPSGSWDVNPRVSLSFSLATTPPSLRVSGGRERGWRQWSKVNTARHAHHRRHVGRRLGGRWRCASSRRPDEEKTEIRLD</sequence>
<gene>
    <name evidence="2" type="ORF">E2C01_078259</name>
</gene>
<reference evidence="2 3" key="1">
    <citation type="submission" date="2019-05" db="EMBL/GenBank/DDBJ databases">
        <title>Another draft genome of Portunus trituberculatus and its Hox gene families provides insights of decapod evolution.</title>
        <authorList>
            <person name="Jeong J.-H."/>
            <person name="Song I."/>
            <person name="Kim S."/>
            <person name="Choi T."/>
            <person name="Kim D."/>
            <person name="Ryu S."/>
            <person name="Kim W."/>
        </authorList>
    </citation>
    <scope>NUCLEOTIDE SEQUENCE [LARGE SCALE GENOMIC DNA]</scope>
    <source>
        <tissue evidence="2">Muscle</tissue>
    </source>
</reference>
<dbReference type="Proteomes" id="UP000324222">
    <property type="component" value="Unassembled WGS sequence"/>
</dbReference>